<protein>
    <recommendedName>
        <fullName evidence="8">Bifunctional chorismate mutase/prephenate dehydratase</fullName>
        <ecNumber evidence="7">4.2.1.51</ecNumber>
        <ecNumber evidence="6">5.4.99.5</ecNumber>
    </recommendedName>
    <alternativeName>
        <fullName evidence="17">Chorismate mutase-prephenate dehydratase</fullName>
    </alternativeName>
    <alternativeName>
        <fullName evidence="16">p-protein</fullName>
    </alternativeName>
</protein>
<evidence type="ECO:0000256" key="12">
    <source>
        <dbReference type="ARBA" id="ARBA00023222"/>
    </source>
</evidence>
<proteinExistence type="predicted"/>
<dbReference type="Proteomes" id="UP000033428">
    <property type="component" value="Unassembled WGS sequence"/>
</dbReference>
<dbReference type="InterPro" id="IPR036263">
    <property type="entry name" value="Chorismate_II_sf"/>
</dbReference>
<dbReference type="UniPathway" id="UPA00120">
    <property type="reaction ID" value="UER00203"/>
</dbReference>
<dbReference type="PROSITE" id="PS00857">
    <property type="entry name" value="PREPHENATE_DEHYDR_1"/>
    <property type="match status" value="1"/>
</dbReference>
<evidence type="ECO:0000256" key="10">
    <source>
        <dbReference type="ARBA" id="ARBA00022605"/>
    </source>
</evidence>
<evidence type="ECO:0000256" key="15">
    <source>
        <dbReference type="ARBA" id="ARBA00023268"/>
    </source>
</evidence>
<sequence>MNKKGLGDLRLNINDIDKRIIGLISERGLISKEIGEIKKEKGQPVYSPDRESQVYKNIEKMNHGPLSNNSIKAIYSEIMSACLSLEQPLVVAYLGPECTFTHQVAIRKFGTSVKYLSCNSITEVFVEVEKGNANYGVVPIENSIEGAVTHTMDMFVSSPVVICSEIFHPIKHNLLSKIENFKDIKKIYSNPQVFGQCRIWLEQNLPWAKLIDSSSTAKASESASREKFSASIASELAARKYGLKILAKSIEDFSGNITRFLVIGKKISEPSQNDKTSILFSVKDKPGILHDMLSPFKERGINLTKIESRPSKAMMWKYYFFIDLVGHVHEKEVESAIKELETKCDFLKILGSYPRGE</sequence>
<evidence type="ECO:0000259" key="21">
    <source>
        <dbReference type="PROSITE" id="PS51171"/>
    </source>
</evidence>
<keyword evidence="15" id="KW-0511">Multifunctional enzyme</keyword>
<dbReference type="InterPro" id="IPR045865">
    <property type="entry name" value="ACT-like_dom_sf"/>
</dbReference>
<dbReference type="AlphaFoldDB" id="A0A0F0CRG1"/>
<evidence type="ECO:0000256" key="3">
    <source>
        <dbReference type="ARBA" id="ARBA00004496"/>
    </source>
</evidence>
<evidence type="ECO:0000256" key="1">
    <source>
        <dbReference type="ARBA" id="ARBA00000824"/>
    </source>
</evidence>
<feature type="domain" description="ACT" evidence="22">
    <location>
        <begin position="277"/>
        <end position="354"/>
    </location>
</feature>
<dbReference type="PIRSF" id="PIRSF001500">
    <property type="entry name" value="Chor_mut_pdt_Ppr"/>
    <property type="match status" value="1"/>
</dbReference>
<reference evidence="23 24" key="1">
    <citation type="submission" date="2015-02" db="EMBL/GenBank/DDBJ databases">
        <title>Single-cell genomics of uncultivated deep-branching MTB reveals a conserved set of magnetosome genes.</title>
        <authorList>
            <person name="Kolinko S."/>
            <person name="Richter M."/>
            <person name="Glockner F.O."/>
            <person name="Brachmann A."/>
            <person name="Schuler D."/>
        </authorList>
    </citation>
    <scope>NUCLEOTIDE SEQUENCE [LARGE SCALE GENOMIC DNA]</scope>
    <source>
        <strain evidence="23">SKK-01</strain>
    </source>
</reference>
<feature type="domain" description="Chorismate mutase" evidence="20">
    <location>
        <begin position="1"/>
        <end position="90"/>
    </location>
</feature>
<dbReference type="CDD" id="cd04905">
    <property type="entry name" value="ACT_CM-PDT"/>
    <property type="match status" value="1"/>
</dbReference>
<dbReference type="SUPFAM" id="SSF55021">
    <property type="entry name" value="ACT-like"/>
    <property type="match status" value="1"/>
</dbReference>
<evidence type="ECO:0000256" key="11">
    <source>
        <dbReference type="ARBA" id="ARBA00023141"/>
    </source>
</evidence>
<feature type="site" description="Essential for prephenate dehydratase activity" evidence="19">
    <location>
        <position position="258"/>
    </location>
</feature>
<evidence type="ECO:0000256" key="19">
    <source>
        <dbReference type="PIRSR" id="PIRSR001500-2"/>
    </source>
</evidence>
<evidence type="ECO:0000256" key="16">
    <source>
        <dbReference type="ARBA" id="ARBA00031175"/>
    </source>
</evidence>
<dbReference type="Pfam" id="PF00800">
    <property type="entry name" value="PDT"/>
    <property type="match status" value="1"/>
</dbReference>
<dbReference type="Pfam" id="PF01817">
    <property type="entry name" value="CM_2"/>
    <property type="match status" value="1"/>
</dbReference>
<evidence type="ECO:0000256" key="6">
    <source>
        <dbReference type="ARBA" id="ARBA00012404"/>
    </source>
</evidence>
<comment type="function">
    <text evidence="2">Catalyzes the Claisen rearrangement of chorismate to prephenate and the decarboxylation/dehydration of prephenate to phenylpyruvate.</text>
</comment>
<organism evidence="23 24">
    <name type="scientific">Candidatus Omnitrophus magneticus</name>
    <dbReference type="NCBI Taxonomy" id="1609969"/>
    <lineage>
        <taxon>Bacteria</taxon>
        <taxon>Pseudomonadati</taxon>
        <taxon>Candidatus Omnitrophota</taxon>
        <taxon>Candidatus Omnitrophus</taxon>
    </lineage>
</organism>
<evidence type="ECO:0000256" key="8">
    <source>
        <dbReference type="ARBA" id="ARBA00014401"/>
    </source>
</evidence>
<evidence type="ECO:0000256" key="17">
    <source>
        <dbReference type="ARBA" id="ARBA00031520"/>
    </source>
</evidence>
<gene>
    <name evidence="23" type="ORF">OMAG_001541</name>
</gene>
<comment type="pathway">
    <text evidence="5">Metabolic intermediate biosynthesis; prephenate biosynthesis; prephenate from chorismate: step 1/1.</text>
</comment>
<dbReference type="InterPro" id="IPR008242">
    <property type="entry name" value="Chor_mutase/pphenate_deHydtase"/>
</dbReference>
<dbReference type="GO" id="GO:0009094">
    <property type="term" value="P:L-phenylalanine biosynthetic process"/>
    <property type="evidence" value="ECO:0007669"/>
    <property type="project" value="UniProtKB-UniPathway"/>
</dbReference>
<dbReference type="PROSITE" id="PS00858">
    <property type="entry name" value="PREPHENATE_DEHYDR_2"/>
    <property type="match status" value="1"/>
</dbReference>
<keyword evidence="9" id="KW-0963">Cytoplasm</keyword>
<dbReference type="GO" id="GO:0005737">
    <property type="term" value="C:cytoplasm"/>
    <property type="evidence" value="ECO:0007669"/>
    <property type="project" value="UniProtKB-SubCell"/>
</dbReference>
<evidence type="ECO:0000256" key="5">
    <source>
        <dbReference type="ARBA" id="ARBA00004817"/>
    </source>
</evidence>
<dbReference type="InterPro" id="IPR002701">
    <property type="entry name" value="CM_II_prokaryot"/>
</dbReference>
<evidence type="ECO:0000313" key="23">
    <source>
        <dbReference type="EMBL" id="KJJ84599.1"/>
    </source>
</evidence>
<dbReference type="PROSITE" id="PS51168">
    <property type="entry name" value="CHORISMATE_MUT_2"/>
    <property type="match status" value="1"/>
</dbReference>
<dbReference type="EC" id="5.4.99.5" evidence="6"/>
<keyword evidence="12" id="KW-0584">Phenylalanine biosynthesis</keyword>
<dbReference type="FunFam" id="3.30.70.260:FF:000012">
    <property type="entry name" value="Prephenate dehydratase"/>
    <property type="match status" value="1"/>
</dbReference>
<comment type="pathway">
    <text evidence="4">Amino-acid biosynthesis; L-phenylalanine biosynthesis; phenylpyruvate from prephenate: step 1/1.</text>
</comment>
<dbReference type="PROSITE" id="PS51671">
    <property type="entry name" value="ACT"/>
    <property type="match status" value="1"/>
</dbReference>
<comment type="caution">
    <text evidence="23">The sequence shown here is derived from an EMBL/GenBank/DDBJ whole genome shotgun (WGS) entry which is preliminary data.</text>
</comment>
<dbReference type="SUPFAM" id="SSF53850">
    <property type="entry name" value="Periplasmic binding protein-like II"/>
    <property type="match status" value="1"/>
</dbReference>
<evidence type="ECO:0000256" key="14">
    <source>
        <dbReference type="ARBA" id="ARBA00023239"/>
    </source>
</evidence>
<dbReference type="GO" id="GO:0004106">
    <property type="term" value="F:chorismate mutase activity"/>
    <property type="evidence" value="ECO:0007669"/>
    <property type="project" value="UniProtKB-EC"/>
</dbReference>
<keyword evidence="24" id="KW-1185">Reference proteome</keyword>
<dbReference type="InterPro" id="IPR002912">
    <property type="entry name" value="ACT_dom"/>
</dbReference>
<dbReference type="FunFam" id="3.40.190.10:FF:000029">
    <property type="entry name" value="Chorismate mutase/Prephenate dehydratase"/>
    <property type="match status" value="1"/>
</dbReference>
<dbReference type="InterPro" id="IPR010957">
    <property type="entry name" value="G/b/e-P-prot_chorismate_mutase"/>
</dbReference>
<comment type="catalytic activity">
    <reaction evidence="1">
        <text>chorismate = prephenate</text>
        <dbReference type="Rhea" id="RHEA:13897"/>
        <dbReference type="ChEBI" id="CHEBI:29748"/>
        <dbReference type="ChEBI" id="CHEBI:29934"/>
        <dbReference type="EC" id="5.4.99.5"/>
    </reaction>
</comment>
<keyword evidence="13 23" id="KW-0413">Isomerase</keyword>
<evidence type="ECO:0000256" key="7">
    <source>
        <dbReference type="ARBA" id="ARBA00013147"/>
    </source>
</evidence>
<dbReference type="Pfam" id="PF01842">
    <property type="entry name" value="ACT"/>
    <property type="match status" value="1"/>
</dbReference>
<evidence type="ECO:0000256" key="4">
    <source>
        <dbReference type="ARBA" id="ARBA00004741"/>
    </source>
</evidence>
<dbReference type="PANTHER" id="PTHR21022">
    <property type="entry name" value="PREPHENATE DEHYDRATASE P PROTEIN"/>
    <property type="match status" value="1"/>
</dbReference>
<dbReference type="NCBIfam" id="NF008865">
    <property type="entry name" value="PRK11898.1"/>
    <property type="match status" value="1"/>
</dbReference>
<dbReference type="CDD" id="cd13630">
    <property type="entry name" value="PBP2_PDT_1"/>
    <property type="match status" value="1"/>
</dbReference>
<keyword evidence="14" id="KW-0456">Lyase</keyword>
<dbReference type="PATRIC" id="fig|1609969.3.peg.1657"/>
<evidence type="ECO:0000256" key="18">
    <source>
        <dbReference type="ARBA" id="ARBA00047848"/>
    </source>
</evidence>
<dbReference type="SUPFAM" id="SSF48600">
    <property type="entry name" value="Chorismate mutase II"/>
    <property type="match status" value="1"/>
</dbReference>
<dbReference type="SMART" id="SM00830">
    <property type="entry name" value="CM_2"/>
    <property type="match status" value="1"/>
</dbReference>
<dbReference type="InterPro" id="IPR036979">
    <property type="entry name" value="CM_dom_sf"/>
</dbReference>
<accession>A0A0F0CRG1</accession>
<evidence type="ECO:0000313" key="24">
    <source>
        <dbReference type="Proteomes" id="UP000033428"/>
    </source>
</evidence>
<dbReference type="GO" id="GO:0046417">
    <property type="term" value="P:chorismate metabolic process"/>
    <property type="evidence" value="ECO:0007669"/>
    <property type="project" value="InterPro"/>
</dbReference>
<dbReference type="NCBIfam" id="TIGR01807">
    <property type="entry name" value="CM_P2"/>
    <property type="match status" value="1"/>
</dbReference>
<keyword evidence="11" id="KW-0057">Aromatic amino acid biosynthesis</keyword>
<evidence type="ECO:0000256" key="13">
    <source>
        <dbReference type="ARBA" id="ARBA00023235"/>
    </source>
</evidence>
<dbReference type="GO" id="GO:0004664">
    <property type="term" value="F:prephenate dehydratase activity"/>
    <property type="evidence" value="ECO:0007669"/>
    <property type="project" value="UniProtKB-EC"/>
</dbReference>
<dbReference type="EC" id="4.2.1.51" evidence="7"/>
<dbReference type="UniPathway" id="UPA00121">
    <property type="reaction ID" value="UER00345"/>
</dbReference>
<dbReference type="EMBL" id="JYNY01000329">
    <property type="protein sequence ID" value="KJJ84599.1"/>
    <property type="molecule type" value="Genomic_DNA"/>
</dbReference>
<evidence type="ECO:0000259" key="20">
    <source>
        <dbReference type="PROSITE" id="PS51168"/>
    </source>
</evidence>
<keyword evidence="10" id="KW-0028">Amino-acid biosynthesis</keyword>
<evidence type="ECO:0000256" key="9">
    <source>
        <dbReference type="ARBA" id="ARBA00022490"/>
    </source>
</evidence>
<evidence type="ECO:0000256" key="2">
    <source>
        <dbReference type="ARBA" id="ARBA00002364"/>
    </source>
</evidence>
<evidence type="ECO:0000259" key="22">
    <source>
        <dbReference type="PROSITE" id="PS51671"/>
    </source>
</evidence>
<dbReference type="Gene3D" id="3.40.190.10">
    <property type="entry name" value="Periplasmic binding protein-like II"/>
    <property type="match status" value="2"/>
</dbReference>
<dbReference type="Gene3D" id="3.30.70.260">
    <property type="match status" value="1"/>
</dbReference>
<comment type="catalytic activity">
    <reaction evidence="18">
        <text>prephenate + H(+) = 3-phenylpyruvate + CO2 + H2O</text>
        <dbReference type="Rhea" id="RHEA:21648"/>
        <dbReference type="ChEBI" id="CHEBI:15377"/>
        <dbReference type="ChEBI" id="CHEBI:15378"/>
        <dbReference type="ChEBI" id="CHEBI:16526"/>
        <dbReference type="ChEBI" id="CHEBI:18005"/>
        <dbReference type="ChEBI" id="CHEBI:29934"/>
        <dbReference type="EC" id="4.2.1.51"/>
    </reaction>
</comment>
<dbReference type="PANTHER" id="PTHR21022:SF19">
    <property type="entry name" value="PREPHENATE DEHYDRATASE-RELATED"/>
    <property type="match status" value="1"/>
</dbReference>
<dbReference type="Gene3D" id="1.20.59.10">
    <property type="entry name" value="Chorismate mutase"/>
    <property type="match status" value="1"/>
</dbReference>
<name>A0A0F0CRG1_9BACT</name>
<dbReference type="InterPro" id="IPR018528">
    <property type="entry name" value="Preph_deHydtase_CS"/>
</dbReference>
<dbReference type="PROSITE" id="PS51171">
    <property type="entry name" value="PREPHENATE_DEHYDR_3"/>
    <property type="match status" value="1"/>
</dbReference>
<comment type="subcellular location">
    <subcellularLocation>
        <location evidence="3">Cytoplasm</location>
    </subcellularLocation>
</comment>
<dbReference type="InterPro" id="IPR001086">
    <property type="entry name" value="Preph_deHydtase"/>
</dbReference>
<feature type="domain" description="Prephenate dehydratase" evidence="21">
    <location>
        <begin position="90"/>
        <end position="265"/>
    </location>
</feature>